<proteinExistence type="predicted"/>
<dbReference type="EMBL" id="KT997875">
    <property type="protein sequence ID" value="ANO58371.1"/>
    <property type="molecule type" value="Genomic_DNA"/>
</dbReference>
<name>A0A1B0Z2E8_9PROT</name>
<protein>
    <submittedName>
        <fullName evidence="1">Uncharacterized protein</fullName>
    </submittedName>
</protein>
<dbReference type="AlphaFoldDB" id="A0A1B0Z2E8"/>
<accession>A0A1B0Z2E8</accession>
<organism evidence="1">
    <name type="scientific">uncultured Alphaproteobacteria bacterium</name>
    <dbReference type="NCBI Taxonomy" id="91750"/>
    <lineage>
        <taxon>Bacteria</taxon>
        <taxon>Pseudomonadati</taxon>
        <taxon>Pseudomonadota</taxon>
        <taxon>Alphaproteobacteria</taxon>
        <taxon>environmental samples</taxon>
    </lineage>
</organism>
<sequence>MTNKKQKTENLNWLKSTHSEYDIHTKKIWFNRMDQKNETKEQSEQKQLYKEYNDLFDITEPSDIEKVKKLDKLQDRINKGLEIERLQ</sequence>
<evidence type="ECO:0000313" key="1">
    <source>
        <dbReference type="EMBL" id="ANO58371.1"/>
    </source>
</evidence>
<reference evidence="1" key="1">
    <citation type="submission" date="2015-11" db="EMBL/GenBank/DDBJ databases">
        <title>Genomes of Abundant and Widespread Viruses from the Deep Ocean.</title>
        <authorList>
            <person name="Mizuno C.M."/>
            <person name="Ghai R."/>
            <person name="Saghai A."/>
            <person name="Lopez-Garcia P."/>
            <person name="Rodriguez-Valera F."/>
        </authorList>
    </citation>
    <scope>NUCLEOTIDE SEQUENCE</scope>
</reference>
<dbReference type="EMBL" id="KT997805">
    <property type="protein sequence ID" value="ANO58325.1"/>
    <property type="molecule type" value="Genomic_DNA"/>
</dbReference>